<keyword evidence="8" id="KW-1185">Reference proteome</keyword>
<accession>A0A431U0U8</accession>
<reference evidence="7 8" key="1">
    <citation type="submission" date="2018-12" db="EMBL/GenBank/DDBJ databases">
        <title>Hymenobacter gummosus sp. nov., isolated from a spring.</title>
        <authorList>
            <person name="Nie L."/>
        </authorList>
    </citation>
    <scope>NUCLEOTIDE SEQUENCE [LARGE SCALE GENOMIC DNA]</scope>
    <source>
        <strain evidence="7 8">KCTC 52166</strain>
    </source>
</reference>
<organism evidence="7 8">
    <name type="scientific">Hymenobacter gummosus</name>
    <dbReference type="NCBI Taxonomy" id="1776032"/>
    <lineage>
        <taxon>Bacteria</taxon>
        <taxon>Pseudomonadati</taxon>
        <taxon>Bacteroidota</taxon>
        <taxon>Cytophagia</taxon>
        <taxon>Cytophagales</taxon>
        <taxon>Hymenobacteraceae</taxon>
        <taxon>Hymenobacter</taxon>
    </lineage>
</organism>
<dbReference type="GO" id="GO:0008932">
    <property type="term" value="F:lytic endotransglycosylase activity"/>
    <property type="evidence" value="ECO:0007669"/>
    <property type="project" value="UniProtKB-UniRule"/>
</dbReference>
<dbReference type="RefSeq" id="WP_126694274.1">
    <property type="nucleotide sequence ID" value="NZ_RXOF01000009.1"/>
</dbReference>
<proteinExistence type="inferred from homology"/>
<evidence type="ECO:0000259" key="6">
    <source>
        <dbReference type="Pfam" id="PF03330"/>
    </source>
</evidence>
<comment type="function">
    <text evidence="3">Lytic transglycosylase with a strong preference for naked glycan strands that lack stem peptides.</text>
</comment>
<dbReference type="SUPFAM" id="SSF50685">
    <property type="entry name" value="Barwin-like endoglucanases"/>
    <property type="match status" value="1"/>
</dbReference>
<keyword evidence="5" id="KW-0732">Signal</keyword>
<dbReference type="EC" id="4.2.2.-" evidence="3"/>
<keyword evidence="2 3" id="KW-0961">Cell wall biogenesis/degradation</keyword>
<evidence type="ECO:0000256" key="3">
    <source>
        <dbReference type="HAMAP-Rule" id="MF_02071"/>
    </source>
</evidence>
<keyword evidence="3" id="KW-0564">Palmitate</keyword>
<dbReference type="InterPro" id="IPR009009">
    <property type="entry name" value="RlpA-like_DPBB"/>
</dbReference>
<dbReference type="AlphaFoldDB" id="A0A431U0U8"/>
<dbReference type="PANTHER" id="PTHR34183">
    <property type="entry name" value="ENDOLYTIC PEPTIDOGLYCAN TRANSGLYCOSYLASE RLPA"/>
    <property type="match status" value="1"/>
</dbReference>
<evidence type="ECO:0000313" key="8">
    <source>
        <dbReference type="Proteomes" id="UP000282184"/>
    </source>
</evidence>
<keyword evidence="1 3" id="KW-0456">Lyase</keyword>
<dbReference type="NCBIfam" id="TIGR00413">
    <property type="entry name" value="rlpA"/>
    <property type="match status" value="1"/>
</dbReference>
<comment type="similarity">
    <text evidence="3 4">Belongs to the RlpA family.</text>
</comment>
<dbReference type="GO" id="GO:0071555">
    <property type="term" value="P:cell wall organization"/>
    <property type="evidence" value="ECO:0007669"/>
    <property type="project" value="UniProtKB-KW"/>
</dbReference>
<dbReference type="PANTHER" id="PTHR34183:SF8">
    <property type="entry name" value="ENDOLYTIC PEPTIDOGLYCAN TRANSGLYCOSYLASE RLPA-RELATED"/>
    <property type="match status" value="1"/>
</dbReference>
<dbReference type="CDD" id="cd22268">
    <property type="entry name" value="DPBB_RlpA-like"/>
    <property type="match status" value="1"/>
</dbReference>
<keyword evidence="3" id="KW-0472">Membrane</keyword>
<evidence type="ECO:0000256" key="2">
    <source>
        <dbReference type="ARBA" id="ARBA00023316"/>
    </source>
</evidence>
<dbReference type="InterPro" id="IPR012997">
    <property type="entry name" value="RplA"/>
</dbReference>
<protein>
    <recommendedName>
        <fullName evidence="3">Probable endolytic peptidoglycan transglycosylase RlpA</fullName>
        <ecNumber evidence="3">4.2.2.-</ecNumber>
    </recommendedName>
</protein>
<feature type="domain" description="RlpA-like protein double-psi beta-barrel" evidence="6">
    <location>
        <begin position="36"/>
        <end position="126"/>
    </location>
</feature>
<dbReference type="Pfam" id="PF03330">
    <property type="entry name" value="DPBB_1"/>
    <property type="match status" value="1"/>
</dbReference>
<feature type="signal peptide" evidence="5">
    <location>
        <begin position="1"/>
        <end position="28"/>
    </location>
</feature>
<dbReference type="GO" id="GO:0000270">
    <property type="term" value="P:peptidoglycan metabolic process"/>
    <property type="evidence" value="ECO:0007669"/>
    <property type="project" value="UniProtKB-UniRule"/>
</dbReference>
<dbReference type="HAMAP" id="MF_02071">
    <property type="entry name" value="RlpA"/>
    <property type="match status" value="1"/>
</dbReference>
<keyword evidence="3" id="KW-0449">Lipoprotein</keyword>
<evidence type="ECO:0000256" key="5">
    <source>
        <dbReference type="SAM" id="SignalP"/>
    </source>
</evidence>
<dbReference type="GO" id="GO:0005886">
    <property type="term" value="C:plasma membrane"/>
    <property type="evidence" value="ECO:0007669"/>
    <property type="project" value="UniProtKB-SubCell"/>
</dbReference>
<dbReference type="Proteomes" id="UP000282184">
    <property type="component" value="Unassembled WGS sequence"/>
</dbReference>
<comment type="caution">
    <text evidence="7">The sequence shown here is derived from an EMBL/GenBank/DDBJ whole genome shotgun (WGS) entry which is preliminary data.</text>
</comment>
<dbReference type="Gene3D" id="2.40.40.10">
    <property type="entry name" value="RlpA-like domain"/>
    <property type="match status" value="1"/>
</dbReference>
<feature type="chain" id="PRO_5019595807" description="Probable endolytic peptidoglycan transglycosylase RlpA" evidence="5">
    <location>
        <begin position="29"/>
        <end position="135"/>
    </location>
</feature>
<gene>
    <name evidence="3" type="primary">rlpA</name>
    <name evidence="7" type="ORF">EJV47_16485</name>
</gene>
<dbReference type="InterPro" id="IPR034718">
    <property type="entry name" value="RlpA"/>
</dbReference>
<evidence type="ECO:0000256" key="4">
    <source>
        <dbReference type="RuleBase" id="RU003495"/>
    </source>
</evidence>
<evidence type="ECO:0000313" key="7">
    <source>
        <dbReference type="EMBL" id="RTQ48569.1"/>
    </source>
</evidence>
<sequence length="135" mass="14292">MPQTLFRRLLTTTAWRGLLLGLSTAGLAACAGGAYTETGKASYYADKFNGRKTASGVPYRPGLRTAAHNTLPFGTVVRVTNTTNGRSVKVTVNDRGPHVKGRIIDLSKKAARKIGVDKAGVAPVKIKVVRKGAGR</sequence>
<dbReference type="OrthoDB" id="9779128at2"/>
<evidence type="ECO:0000256" key="1">
    <source>
        <dbReference type="ARBA" id="ARBA00023239"/>
    </source>
</evidence>
<dbReference type="InterPro" id="IPR036908">
    <property type="entry name" value="RlpA-like_sf"/>
</dbReference>
<dbReference type="EMBL" id="RXOF01000009">
    <property type="protein sequence ID" value="RTQ48569.1"/>
    <property type="molecule type" value="Genomic_DNA"/>
</dbReference>
<dbReference type="PROSITE" id="PS51257">
    <property type="entry name" value="PROKAR_LIPOPROTEIN"/>
    <property type="match status" value="1"/>
</dbReference>
<comment type="subcellular location">
    <subcellularLocation>
        <location evidence="3">Cell membrane</location>
        <topology evidence="3">Lipid-anchor</topology>
    </subcellularLocation>
</comment>
<keyword evidence="3" id="KW-1003">Cell membrane</keyword>
<name>A0A431U0U8_9BACT</name>